<evidence type="ECO:0000256" key="3">
    <source>
        <dbReference type="ARBA" id="ARBA00023002"/>
    </source>
</evidence>
<dbReference type="InterPro" id="IPR050172">
    <property type="entry name" value="SsuD_RutA_monooxygenase"/>
</dbReference>
<dbReference type="NCBIfam" id="TIGR03619">
    <property type="entry name" value="F420_Rv2161c"/>
    <property type="match status" value="1"/>
</dbReference>
<keyword evidence="3" id="KW-0560">Oxidoreductase</keyword>
<keyword evidence="4" id="KW-0503">Monooxygenase</keyword>
<evidence type="ECO:0000313" key="7">
    <source>
        <dbReference type="Proteomes" id="UP000669179"/>
    </source>
</evidence>
<proteinExistence type="predicted"/>
<feature type="domain" description="Luciferase-like" evidence="5">
    <location>
        <begin position="16"/>
        <end position="233"/>
    </location>
</feature>
<dbReference type="Proteomes" id="UP000669179">
    <property type="component" value="Unassembled WGS sequence"/>
</dbReference>
<evidence type="ECO:0000256" key="1">
    <source>
        <dbReference type="ARBA" id="ARBA00022630"/>
    </source>
</evidence>
<dbReference type="SUPFAM" id="SSF51679">
    <property type="entry name" value="Bacterial luciferase-like"/>
    <property type="match status" value="1"/>
</dbReference>
<evidence type="ECO:0000256" key="2">
    <source>
        <dbReference type="ARBA" id="ARBA00022643"/>
    </source>
</evidence>
<dbReference type="RefSeq" id="WP_208254358.1">
    <property type="nucleotide sequence ID" value="NZ_JAGEOJ010000002.1"/>
</dbReference>
<dbReference type="InterPro" id="IPR036661">
    <property type="entry name" value="Luciferase-like_sf"/>
</dbReference>
<protein>
    <submittedName>
        <fullName evidence="6">LLM class flavin-dependent oxidoreductase</fullName>
    </submittedName>
</protein>
<reference evidence="6" key="1">
    <citation type="submission" date="2021-03" db="EMBL/GenBank/DDBJ databases">
        <authorList>
            <person name="Kanchanasin P."/>
            <person name="Saeng-In P."/>
            <person name="Phongsopitanun W."/>
            <person name="Yuki M."/>
            <person name="Kudo T."/>
            <person name="Ohkuma M."/>
            <person name="Tanasupawat S."/>
        </authorList>
    </citation>
    <scope>NUCLEOTIDE SEQUENCE</scope>
    <source>
        <strain evidence="6">GKU 128</strain>
    </source>
</reference>
<sequence>MSESLFGLGISTSAAPGADPVQDAQAAERLGFDFVSASDHPCGSVPTHETWTMLTWVAAATSRIRLATRVLGVPYRPPAMVAKMAETLDRLSGGRLILGLGGGYADEEFRAFGLGVPSARDKVDGMAEAIEIARGLWTKPAFSYAGRLYKTEDADLEPKPKDHIPIWLGTYGPRALDATGRLADGWIPSLGFAPPDMIPPMRDRILAAAERAGRDPGDITCAYNVAVRVGDHQAPDVNVVAGSTGEIAERLLGFTELGFTSMNFIPSGPDPRGQAELLATEVLPALRAAV</sequence>
<keyword evidence="7" id="KW-1185">Reference proteome</keyword>
<dbReference type="Pfam" id="PF00296">
    <property type="entry name" value="Bac_luciferase"/>
    <property type="match status" value="1"/>
</dbReference>
<accession>A0A939T578</accession>
<dbReference type="GO" id="GO:0008726">
    <property type="term" value="F:alkanesulfonate monooxygenase activity"/>
    <property type="evidence" value="ECO:0007669"/>
    <property type="project" value="TreeGrafter"/>
</dbReference>
<evidence type="ECO:0000256" key="4">
    <source>
        <dbReference type="ARBA" id="ARBA00023033"/>
    </source>
</evidence>
<dbReference type="InterPro" id="IPR011251">
    <property type="entry name" value="Luciferase-like_dom"/>
</dbReference>
<dbReference type="PANTHER" id="PTHR42847:SF4">
    <property type="entry name" value="ALKANESULFONATE MONOOXYGENASE-RELATED"/>
    <property type="match status" value="1"/>
</dbReference>
<dbReference type="Gene3D" id="3.20.20.30">
    <property type="entry name" value="Luciferase-like domain"/>
    <property type="match status" value="1"/>
</dbReference>
<name>A0A939T578_9ACTN</name>
<dbReference type="EMBL" id="JAGEOJ010000002">
    <property type="protein sequence ID" value="MBO2446782.1"/>
    <property type="molecule type" value="Genomic_DNA"/>
</dbReference>
<dbReference type="AlphaFoldDB" id="A0A939T578"/>
<comment type="caution">
    <text evidence="6">The sequence shown here is derived from an EMBL/GenBank/DDBJ whole genome shotgun (WGS) entry which is preliminary data.</text>
</comment>
<evidence type="ECO:0000259" key="5">
    <source>
        <dbReference type="Pfam" id="PF00296"/>
    </source>
</evidence>
<organism evidence="6 7">
    <name type="scientific">Actinomadura barringtoniae</name>
    <dbReference type="NCBI Taxonomy" id="1427535"/>
    <lineage>
        <taxon>Bacteria</taxon>
        <taxon>Bacillati</taxon>
        <taxon>Actinomycetota</taxon>
        <taxon>Actinomycetes</taxon>
        <taxon>Streptosporangiales</taxon>
        <taxon>Thermomonosporaceae</taxon>
        <taxon>Actinomadura</taxon>
    </lineage>
</organism>
<evidence type="ECO:0000313" key="6">
    <source>
        <dbReference type="EMBL" id="MBO2446782.1"/>
    </source>
</evidence>
<keyword evidence="1" id="KW-0285">Flavoprotein</keyword>
<dbReference type="InterPro" id="IPR019921">
    <property type="entry name" value="Lucif-like_OxRdtase_Rv2161c"/>
</dbReference>
<dbReference type="GO" id="GO:0046306">
    <property type="term" value="P:alkanesulfonate catabolic process"/>
    <property type="evidence" value="ECO:0007669"/>
    <property type="project" value="TreeGrafter"/>
</dbReference>
<keyword evidence="2" id="KW-0288">FMN</keyword>
<dbReference type="PANTHER" id="PTHR42847">
    <property type="entry name" value="ALKANESULFONATE MONOOXYGENASE"/>
    <property type="match status" value="1"/>
</dbReference>
<gene>
    <name evidence="6" type="ORF">J4573_06745</name>
</gene>